<accession>A0A0A8ZMN1</accession>
<protein>
    <submittedName>
        <fullName evidence="1">Uncharacterized protein</fullName>
    </submittedName>
</protein>
<reference evidence="1" key="1">
    <citation type="submission" date="2014-09" db="EMBL/GenBank/DDBJ databases">
        <authorList>
            <person name="Magalhaes I.L.F."/>
            <person name="Oliveira U."/>
            <person name="Santos F.R."/>
            <person name="Vidigal T.H.D.A."/>
            <person name="Brescovit A.D."/>
            <person name="Santos A.J."/>
        </authorList>
    </citation>
    <scope>NUCLEOTIDE SEQUENCE</scope>
    <source>
        <tissue evidence="1">Shoot tissue taken approximately 20 cm above the soil surface</tissue>
    </source>
</reference>
<dbReference type="AlphaFoldDB" id="A0A0A8ZMN1"/>
<name>A0A0A8ZMN1_ARUDO</name>
<proteinExistence type="predicted"/>
<organism evidence="1">
    <name type="scientific">Arundo donax</name>
    <name type="common">Giant reed</name>
    <name type="synonym">Donax arundinaceus</name>
    <dbReference type="NCBI Taxonomy" id="35708"/>
    <lineage>
        <taxon>Eukaryota</taxon>
        <taxon>Viridiplantae</taxon>
        <taxon>Streptophyta</taxon>
        <taxon>Embryophyta</taxon>
        <taxon>Tracheophyta</taxon>
        <taxon>Spermatophyta</taxon>
        <taxon>Magnoliopsida</taxon>
        <taxon>Liliopsida</taxon>
        <taxon>Poales</taxon>
        <taxon>Poaceae</taxon>
        <taxon>PACMAD clade</taxon>
        <taxon>Arundinoideae</taxon>
        <taxon>Arundineae</taxon>
        <taxon>Arundo</taxon>
    </lineage>
</organism>
<dbReference type="EMBL" id="GBRH01258927">
    <property type="protein sequence ID" value="JAD38968.1"/>
    <property type="molecule type" value="Transcribed_RNA"/>
</dbReference>
<evidence type="ECO:0000313" key="1">
    <source>
        <dbReference type="EMBL" id="JAD38968.1"/>
    </source>
</evidence>
<reference evidence="1" key="2">
    <citation type="journal article" date="2015" name="Data Brief">
        <title>Shoot transcriptome of the giant reed, Arundo donax.</title>
        <authorList>
            <person name="Barrero R.A."/>
            <person name="Guerrero F.D."/>
            <person name="Moolhuijzen P."/>
            <person name="Goolsby J.A."/>
            <person name="Tidwell J."/>
            <person name="Bellgard S.E."/>
            <person name="Bellgard M.I."/>
        </authorList>
    </citation>
    <scope>NUCLEOTIDE SEQUENCE</scope>
    <source>
        <tissue evidence="1">Shoot tissue taken approximately 20 cm above the soil surface</tissue>
    </source>
</reference>
<sequence length="24" mass="3026">MFYFYGYHIVTYQLTDICMLINLY</sequence>